<gene>
    <name evidence="1" type="ORF">E3J84_02760</name>
</gene>
<accession>A0A523S0W7</accession>
<comment type="caution">
    <text evidence="1">The sequence shown here is derived from an EMBL/GenBank/DDBJ whole genome shotgun (WGS) entry which is preliminary data.</text>
</comment>
<sequence>MLLSNTDFPVYLEVVDIKIDRKFLAEKDAEVLEDLILAAVNNAITKAQQLVKIKITRLAYGLPAGGDLEFADEVTLWESLDGRREVHP</sequence>
<reference evidence="1 2" key="1">
    <citation type="submission" date="2019-03" db="EMBL/GenBank/DDBJ databases">
        <title>Metabolic potential of uncultured bacteria and archaea associated with petroleum seepage in deep-sea sediments.</title>
        <authorList>
            <person name="Dong X."/>
            <person name="Hubert C."/>
        </authorList>
    </citation>
    <scope>NUCLEOTIDE SEQUENCE [LARGE SCALE GENOMIC DNA]</scope>
    <source>
        <strain evidence="1">E44_bin7</strain>
    </source>
</reference>
<name>A0A523S0W7_UNCAE</name>
<evidence type="ECO:0000313" key="2">
    <source>
        <dbReference type="Proteomes" id="UP000316360"/>
    </source>
</evidence>
<dbReference type="Gene3D" id="6.10.250.240">
    <property type="match status" value="1"/>
</dbReference>
<dbReference type="SUPFAM" id="SSF111304">
    <property type="entry name" value="Recombination protein RecR"/>
    <property type="match status" value="1"/>
</dbReference>
<dbReference type="Gene3D" id="3.30.1310.10">
    <property type="entry name" value="Nucleoid-associated protein YbaB-like domain"/>
    <property type="match status" value="1"/>
</dbReference>
<dbReference type="Pfam" id="PF02575">
    <property type="entry name" value="YbaB_DNA_bd"/>
    <property type="match status" value="1"/>
</dbReference>
<protein>
    <submittedName>
        <fullName evidence="1">Uncharacterized protein</fullName>
    </submittedName>
</protein>
<dbReference type="InterPro" id="IPR036894">
    <property type="entry name" value="YbaB-like_sf"/>
</dbReference>
<organism evidence="1 2">
    <name type="scientific">Aerophobetes bacterium</name>
    <dbReference type="NCBI Taxonomy" id="2030807"/>
    <lineage>
        <taxon>Bacteria</taxon>
        <taxon>Candidatus Aerophobota</taxon>
    </lineage>
</organism>
<dbReference type="Proteomes" id="UP000316360">
    <property type="component" value="Unassembled WGS sequence"/>
</dbReference>
<dbReference type="InterPro" id="IPR004401">
    <property type="entry name" value="YbaB/EbfC"/>
</dbReference>
<dbReference type="EMBL" id="SOKJ01000151">
    <property type="protein sequence ID" value="TET11489.1"/>
    <property type="molecule type" value="Genomic_DNA"/>
</dbReference>
<dbReference type="AlphaFoldDB" id="A0A523S0W7"/>
<dbReference type="GO" id="GO:0003677">
    <property type="term" value="F:DNA binding"/>
    <property type="evidence" value="ECO:0007669"/>
    <property type="project" value="InterPro"/>
</dbReference>
<proteinExistence type="predicted"/>
<evidence type="ECO:0000313" key="1">
    <source>
        <dbReference type="EMBL" id="TET11489.1"/>
    </source>
</evidence>
<dbReference type="InterPro" id="IPR023627">
    <property type="entry name" value="Rcmb_RecR"/>
</dbReference>